<gene>
    <name evidence="1" type="ORF">TNIN_190751</name>
</gene>
<sequence>MANVLHSEDLILDDVVVTRFCAQALHYRAISSTCSICPLLQNELAYPYPHSDVQDNEWVFMFLTKHLEQTLGRESFGCEDASSLEEFNSKKYFCPLGLRKPKKTCYYAFTKS</sequence>
<keyword evidence="2" id="KW-1185">Reference proteome</keyword>
<accession>A0A8X6XM21</accession>
<dbReference type="EMBL" id="BMAV01010984">
    <property type="protein sequence ID" value="GFY56467.1"/>
    <property type="molecule type" value="Genomic_DNA"/>
</dbReference>
<reference evidence="1" key="1">
    <citation type="submission" date="2020-08" db="EMBL/GenBank/DDBJ databases">
        <title>Multicomponent nature underlies the extraordinary mechanical properties of spider dragline silk.</title>
        <authorList>
            <person name="Kono N."/>
            <person name="Nakamura H."/>
            <person name="Mori M."/>
            <person name="Yoshida Y."/>
            <person name="Ohtoshi R."/>
            <person name="Malay A.D."/>
            <person name="Moran D.A.P."/>
            <person name="Tomita M."/>
            <person name="Numata K."/>
            <person name="Arakawa K."/>
        </authorList>
    </citation>
    <scope>NUCLEOTIDE SEQUENCE</scope>
</reference>
<dbReference type="Proteomes" id="UP000886998">
    <property type="component" value="Unassembled WGS sequence"/>
</dbReference>
<evidence type="ECO:0000313" key="2">
    <source>
        <dbReference type="Proteomes" id="UP000886998"/>
    </source>
</evidence>
<organism evidence="1 2">
    <name type="scientific">Trichonephila inaurata madagascariensis</name>
    <dbReference type="NCBI Taxonomy" id="2747483"/>
    <lineage>
        <taxon>Eukaryota</taxon>
        <taxon>Metazoa</taxon>
        <taxon>Ecdysozoa</taxon>
        <taxon>Arthropoda</taxon>
        <taxon>Chelicerata</taxon>
        <taxon>Arachnida</taxon>
        <taxon>Araneae</taxon>
        <taxon>Araneomorphae</taxon>
        <taxon>Entelegynae</taxon>
        <taxon>Araneoidea</taxon>
        <taxon>Nephilidae</taxon>
        <taxon>Trichonephila</taxon>
        <taxon>Trichonephila inaurata</taxon>
    </lineage>
</organism>
<evidence type="ECO:0000313" key="1">
    <source>
        <dbReference type="EMBL" id="GFY56467.1"/>
    </source>
</evidence>
<comment type="caution">
    <text evidence="1">The sequence shown here is derived from an EMBL/GenBank/DDBJ whole genome shotgun (WGS) entry which is preliminary data.</text>
</comment>
<dbReference type="AlphaFoldDB" id="A0A8X6XM21"/>
<protein>
    <submittedName>
        <fullName evidence="1">Uncharacterized protein</fullName>
    </submittedName>
</protein>
<proteinExistence type="predicted"/>
<name>A0A8X6XM21_9ARAC</name>